<dbReference type="InterPro" id="IPR041166">
    <property type="entry name" value="Rubredoxin_2"/>
</dbReference>
<dbReference type="InterPro" id="IPR020588">
    <property type="entry name" value="RecA_ATP-bd"/>
</dbReference>
<dbReference type="InterPro" id="IPR020568">
    <property type="entry name" value="Ribosomal_Su5_D2-typ_SF"/>
</dbReference>
<dbReference type="PANTHER" id="PTHR32472:SF10">
    <property type="entry name" value="DNA REPAIR PROTEIN RADA-LIKE PROTEIN"/>
    <property type="match status" value="1"/>
</dbReference>
<dbReference type="AlphaFoldDB" id="A0A544W4M0"/>
<dbReference type="HAMAP" id="MF_01498">
    <property type="entry name" value="RadA_bact"/>
    <property type="match status" value="1"/>
</dbReference>
<feature type="region of interest" description="Lon-protease-like" evidence="11">
    <location>
        <begin position="356"/>
        <end position="468"/>
    </location>
</feature>
<dbReference type="GO" id="GO:0005524">
    <property type="term" value="F:ATP binding"/>
    <property type="evidence" value="ECO:0007669"/>
    <property type="project" value="UniProtKB-UniRule"/>
</dbReference>
<proteinExistence type="inferred from homology"/>
<evidence type="ECO:0000256" key="10">
    <source>
        <dbReference type="ARBA" id="ARBA00023204"/>
    </source>
</evidence>
<dbReference type="GO" id="GO:0140664">
    <property type="term" value="F:ATP-dependent DNA damage sensor activity"/>
    <property type="evidence" value="ECO:0007669"/>
    <property type="project" value="InterPro"/>
</dbReference>
<keyword evidence="1 11" id="KW-0479">Metal-binding</keyword>
<keyword evidence="6 13" id="KW-0862">Zinc</keyword>
<keyword evidence="4 13" id="KW-0863">Zinc-finger</keyword>
<reference evidence="15 16" key="1">
    <citation type="submission" date="2018-10" db="EMBL/GenBank/DDBJ databases">
        <title>Draft genome of Mycobacterium hodleri strain B.</title>
        <authorList>
            <person name="Amande T.J."/>
            <person name="Mcgenity T.J."/>
        </authorList>
    </citation>
    <scope>NUCLEOTIDE SEQUENCE [LARGE SCALE GENOMIC DNA]</scope>
    <source>
        <strain evidence="15 16">B</strain>
    </source>
</reference>
<keyword evidence="7 11" id="KW-0067">ATP-binding</keyword>
<organism evidence="15 16">
    <name type="scientific">Mycolicibacterium hodleri</name>
    <dbReference type="NCBI Taxonomy" id="49897"/>
    <lineage>
        <taxon>Bacteria</taxon>
        <taxon>Bacillati</taxon>
        <taxon>Actinomycetota</taxon>
        <taxon>Actinomycetes</taxon>
        <taxon>Mycobacteriales</taxon>
        <taxon>Mycobacteriaceae</taxon>
        <taxon>Mycolicibacterium</taxon>
    </lineage>
</organism>
<keyword evidence="3 11" id="KW-0227">DNA damage</keyword>
<dbReference type="Gene3D" id="3.40.50.300">
    <property type="entry name" value="P-loop containing nucleotide triphosphate hydrolases"/>
    <property type="match status" value="1"/>
</dbReference>
<evidence type="ECO:0000256" key="3">
    <source>
        <dbReference type="ARBA" id="ARBA00022763"/>
    </source>
</evidence>
<dbReference type="FunFam" id="3.40.50.300:FF:000050">
    <property type="entry name" value="DNA repair protein RadA"/>
    <property type="match status" value="1"/>
</dbReference>
<feature type="short sequence motif" description="RadA KNRFG motif" evidence="11">
    <location>
        <begin position="257"/>
        <end position="261"/>
    </location>
</feature>
<dbReference type="GO" id="GO:0005829">
    <property type="term" value="C:cytosol"/>
    <property type="evidence" value="ECO:0007669"/>
    <property type="project" value="TreeGrafter"/>
</dbReference>
<keyword evidence="10 11" id="KW-0234">DNA repair</keyword>
<dbReference type="InterPro" id="IPR003593">
    <property type="entry name" value="AAA+_ATPase"/>
</dbReference>
<evidence type="ECO:0000256" key="8">
    <source>
        <dbReference type="ARBA" id="ARBA00023016"/>
    </source>
</evidence>
<evidence type="ECO:0000256" key="2">
    <source>
        <dbReference type="ARBA" id="ARBA00022741"/>
    </source>
</evidence>
<comment type="function">
    <text evidence="11">Plays a role in repairing double-strand DNA breaks, probably involving stabilizing or processing branched DNA or blocked replication forks.</text>
</comment>
<evidence type="ECO:0000256" key="9">
    <source>
        <dbReference type="ARBA" id="ARBA00023125"/>
    </source>
</evidence>
<evidence type="ECO:0000256" key="4">
    <source>
        <dbReference type="ARBA" id="ARBA00022771"/>
    </source>
</evidence>
<evidence type="ECO:0000256" key="1">
    <source>
        <dbReference type="ARBA" id="ARBA00022723"/>
    </source>
</evidence>
<comment type="function">
    <text evidence="13">DNA-dependent ATPase involved in processing of recombination intermediates, plays a role in repairing DNA breaks. Stimulates the branch migration of RecA-mediated strand transfer reactions, allowing the 3' invading strand to extend heteroduplex DNA faster. Binds ssDNA in the presence of ADP but not other nucleotides, has ATPase activity that is stimulated by ssDNA and various branched DNA structures, but inhibited by SSB. Does not have RecA's homology-searching function.</text>
</comment>
<dbReference type="Pfam" id="PF13481">
    <property type="entry name" value="AAA_25"/>
    <property type="match status" value="1"/>
</dbReference>
<keyword evidence="9 11" id="KW-0238">DNA-binding</keyword>
<evidence type="ECO:0000256" key="13">
    <source>
        <dbReference type="RuleBase" id="RU003555"/>
    </source>
</evidence>
<dbReference type="Pfam" id="PF18073">
    <property type="entry name" value="Zn_ribbon_LapB"/>
    <property type="match status" value="1"/>
</dbReference>
<keyword evidence="5" id="KW-0378">Hydrolase</keyword>
<dbReference type="Proteomes" id="UP000315759">
    <property type="component" value="Unassembled WGS sequence"/>
</dbReference>
<accession>A0A544W4M0</accession>
<evidence type="ECO:0000313" key="15">
    <source>
        <dbReference type="EMBL" id="TQR87176.1"/>
    </source>
</evidence>
<dbReference type="InterPro" id="IPR014721">
    <property type="entry name" value="Ribsml_uS5_D2-typ_fold_subgr"/>
</dbReference>
<evidence type="ECO:0000313" key="16">
    <source>
        <dbReference type="Proteomes" id="UP000315759"/>
    </source>
</evidence>
<feature type="domain" description="RecA family profile 1" evidence="14">
    <location>
        <begin position="71"/>
        <end position="220"/>
    </location>
</feature>
<sequence>MAKVGSKARSQHRCSECQHVTAKWVGRCPDCGSWGTVDEIAVLTPISGAATNRAVAPSSPAVPISSIDPGSTRHFPTGVSELDRVLGGGLVPGSVTLLAGDPGVGKSTLLLEVVHRWAESGRRALYLSGEESAGQIRLRAERTGCTHDEVFLAAESDLQTALGHIEQVKPSLIVVDSVQTMSTTEADGVTGGVTQIRAVTTALTMAAKTTGVAIILVGHVTKDGAIAGPRSLEHLVDVVMHFEGDRSSALRMVRGVKNRFGAADEVGCFLLHDNGIEGVADPSGLFLDQRPQPVSGTSVTVTLDGKRPLIGEVQALIGSASAGNPRRAVSGIDSARAAMITAVLEKRAHLNVGQNDIYLSTVGGMRLTDPSSDLAVALAIASAYADIPMPTTVVAIGEVGLAGDLRRVTGMDRRLAEAARLGFTCAVIPPGVKDVPAGLTVQSADNISGALRVLRNISDNVRDNGGRR</sequence>
<evidence type="ECO:0000256" key="7">
    <source>
        <dbReference type="ARBA" id="ARBA00022840"/>
    </source>
</evidence>
<dbReference type="NCBIfam" id="TIGR00416">
    <property type="entry name" value="sms"/>
    <property type="match status" value="1"/>
</dbReference>
<dbReference type="Gene3D" id="3.30.230.10">
    <property type="match status" value="1"/>
</dbReference>
<comment type="similarity">
    <text evidence="11 13">Belongs to the RecA family. RadA subfamily.</text>
</comment>
<gene>
    <name evidence="11 15" type="primary">radA</name>
    <name evidence="15" type="ORF">D8S82_07185</name>
</gene>
<comment type="caution">
    <text evidence="15">The sequence shown here is derived from an EMBL/GenBank/DDBJ whole genome shotgun (WGS) entry which is preliminary data.</text>
</comment>
<comment type="domain">
    <text evidence="11">The middle region has homology to RecA with ATPase motifs including the RadA KNRFG motif, while the C-terminus is homologous to Lon protease.</text>
</comment>
<keyword evidence="16" id="KW-1185">Reference proteome</keyword>
<dbReference type="PANTHER" id="PTHR32472">
    <property type="entry name" value="DNA REPAIR PROTEIN RADA"/>
    <property type="match status" value="1"/>
</dbReference>
<dbReference type="RefSeq" id="WP_079922540.1">
    <property type="nucleotide sequence ID" value="NZ_VIFX01000007.1"/>
</dbReference>
<dbReference type="SUPFAM" id="SSF52540">
    <property type="entry name" value="P-loop containing nucleoside triphosphate hydrolases"/>
    <property type="match status" value="1"/>
</dbReference>
<dbReference type="Pfam" id="PF13541">
    <property type="entry name" value="ChlI"/>
    <property type="match status" value="1"/>
</dbReference>
<dbReference type="InterPro" id="IPR004504">
    <property type="entry name" value="DNA_repair_RadA"/>
</dbReference>
<dbReference type="GO" id="GO:0008270">
    <property type="term" value="F:zinc ion binding"/>
    <property type="evidence" value="ECO:0007669"/>
    <property type="project" value="UniProtKB-KW"/>
</dbReference>
<dbReference type="SUPFAM" id="SSF54211">
    <property type="entry name" value="Ribosomal protein S5 domain 2-like"/>
    <property type="match status" value="1"/>
</dbReference>
<evidence type="ECO:0000256" key="6">
    <source>
        <dbReference type="ARBA" id="ARBA00022833"/>
    </source>
</evidence>
<dbReference type="EMBL" id="VIFX01000007">
    <property type="protein sequence ID" value="TQR87176.1"/>
    <property type="molecule type" value="Genomic_DNA"/>
</dbReference>
<feature type="binding site" evidence="11">
    <location>
        <begin position="100"/>
        <end position="107"/>
    </location>
    <ligand>
        <name>ATP</name>
        <dbReference type="ChEBI" id="CHEBI:30616"/>
    </ligand>
</feature>
<evidence type="ECO:0000259" key="14">
    <source>
        <dbReference type="PROSITE" id="PS50162"/>
    </source>
</evidence>
<dbReference type="CDD" id="cd01121">
    <property type="entry name" value="RadA_SMS_N"/>
    <property type="match status" value="1"/>
</dbReference>
<name>A0A544W4M0_9MYCO</name>
<dbReference type="PRINTS" id="PR01874">
    <property type="entry name" value="DNAREPAIRADA"/>
</dbReference>
<dbReference type="GO" id="GO:0000725">
    <property type="term" value="P:recombinational repair"/>
    <property type="evidence" value="ECO:0007669"/>
    <property type="project" value="UniProtKB-UniRule"/>
</dbReference>
<dbReference type="PROSITE" id="PS50162">
    <property type="entry name" value="RECA_2"/>
    <property type="match status" value="1"/>
</dbReference>
<dbReference type="GO" id="GO:0016787">
    <property type="term" value="F:hydrolase activity"/>
    <property type="evidence" value="ECO:0007669"/>
    <property type="project" value="UniProtKB-KW"/>
</dbReference>
<evidence type="ECO:0000256" key="12">
    <source>
        <dbReference type="NCBIfam" id="TIGR00416"/>
    </source>
</evidence>
<evidence type="ECO:0000256" key="5">
    <source>
        <dbReference type="ARBA" id="ARBA00022801"/>
    </source>
</evidence>
<dbReference type="InterPro" id="IPR027417">
    <property type="entry name" value="P-loop_NTPase"/>
</dbReference>
<evidence type="ECO:0000256" key="11">
    <source>
        <dbReference type="HAMAP-Rule" id="MF_01498"/>
    </source>
</evidence>
<dbReference type="SMART" id="SM00382">
    <property type="entry name" value="AAA"/>
    <property type="match status" value="1"/>
</dbReference>
<keyword evidence="2 11" id="KW-0547">Nucleotide-binding</keyword>
<dbReference type="GO" id="GO:0003684">
    <property type="term" value="F:damaged DNA binding"/>
    <property type="evidence" value="ECO:0007669"/>
    <property type="project" value="InterPro"/>
</dbReference>
<keyword evidence="8 11" id="KW-0346">Stress response</keyword>
<protein>
    <recommendedName>
        <fullName evidence="11 12">DNA repair protein RadA</fullName>
    </recommendedName>
</protein>